<feature type="region of interest" description="Disordered" evidence="11">
    <location>
        <begin position="1090"/>
        <end position="1150"/>
    </location>
</feature>
<evidence type="ECO:0000259" key="14">
    <source>
        <dbReference type="PROSITE" id="PS50929"/>
    </source>
</evidence>
<dbReference type="GO" id="GO:0009640">
    <property type="term" value="P:photomorphogenesis"/>
    <property type="evidence" value="ECO:0007669"/>
    <property type="project" value="UniProtKB-ARBA"/>
</dbReference>
<evidence type="ECO:0000256" key="7">
    <source>
        <dbReference type="ARBA" id="ARBA00022840"/>
    </source>
</evidence>
<feature type="region of interest" description="Disordered" evidence="11">
    <location>
        <begin position="700"/>
        <end position="723"/>
    </location>
</feature>
<dbReference type="Pfam" id="PF00664">
    <property type="entry name" value="ABC_membrane"/>
    <property type="match status" value="2"/>
</dbReference>
<dbReference type="FunFam" id="1.20.1560.10:FF:000029">
    <property type="entry name" value="ABC transporter B family member 1"/>
    <property type="match status" value="1"/>
</dbReference>
<dbReference type="GO" id="GO:1900459">
    <property type="term" value="P:positive regulation of brassinosteroid mediated signaling pathway"/>
    <property type="evidence" value="ECO:0007669"/>
    <property type="project" value="UniProtKB-ARBA"/>
</dbReference>
<feature type="region of interest" description="Disordered" evidence="11">
    <location>
        <begin position="1"/>
        <end position="22"/>
    </location>
</feature>
<feature type="region of interest" description="Disordered" evidence="11">
    <location>
        <begin position="34"/>
        <end position="79"/>
    </location>
</feature>
<evidence type="ECO:0000256" key="8">
    <source>
        <dbReference type="ARBA" id="ARBA00022989"/>
    </source>
</evidence>
<evidence type="ECO:0000256" key="1">
    <source>
        <dbReference type="ARBA" id="ARBA00004651"/>
    </source>
</evidence>
<dbReference type="GO" id="GO:0010329">
    <property type="term" value="F:auxin efflux transmembrane transporter activity"/>
    <property type="evidence" value="ECO:0007669"/>
    <property type="project" value="UniProtKB-ARBA"/>
</dbReference>
<dbReference type="GO" id="GO:0009926">
    <property type="term" value="P:auxin polar transport"/>
    <property type="evidence" value="ECO:0007669"/>
    <property type="project" value="UniProtKB-ARBA"/>
</dbReference>
<evidence type="ECO:0000256" key="12">
    <source>
        <dbReference type="SAM" id="Phobius"/>
    </source>
</evidence>
<feature type="compositionally biased region" description="Low complexity" evidence="11">
    <location>
        <begin position="47"/>
        <end position="58"/>
    </location>
</feature>
<dbReference type="InterPro" id="IPR003593">
    <property type="entry name" value="AAA+_ATPase"/>
</dbReference>
<dbReference type="GO" id="GO:0009733">
    <property type="term" value="P:response to auxin"/>
    <property type="evidence" value="ECO:0007669"/>
    <property type="project" value="UniProtKB-ARBA"/>
</dbReference>
<dbReference type="PROSITE" id="PS50893">
    <property type="entry name" value="ABC_TRANSPORTER_2"/>
    <property type="match status" value="2"/>
</dbReference>
<dbReference type="CDD" id="cd18578">
    <property type="entry name" value="ABC_6TM_Pgp_ABCB1_D2_like"/>
    <property type="match status" value="1"/>
</dbReference>
<dbReference type="GO" id="GO:0009637">
    <property type="term" value="P:response to blue light"/>
    <property type="evidence" value="ECO:0007669"/>
    <property type="project" value="UniProtKB-ARBA"/>
</dbReference>
<evidence type="ECO:0000259" key="13">
    <source>
        <dbReference type="PROSITE" id="PS50893"/>
    </source>
</evidence>
<feature type="transmembrane region" description="Helical" evidence="12">
    <location>
        <begin position="249"/>
        <end position="268"/>
    </location>
</feature>
<evidence type="ECO:0000256" key="6">
    <source>
        <dbReference type="ARBA" id="ARBA00022741"/>
    </source>
</evidence>
<feature type="transmembrane region" description="Helical" evidence="12">
    <location>
        <begin position="781"/>
        <end position="804"/>
    </location>
</feature>
<feature type="transmembrane region" description="Helical" evidence="12">
    <location>
        <begin position="929"/>
        <end position="946"/>
    </location>
</feature>
<evidence type="ECO:0000256" key="3">
    <source>
        <dbReference type="ARBA" id="ARBA00022448"/>
    </source>
</evidence>
<feature type="transmembrane region" description="Helical" evidence="12">
    <location>
        <begin position="327"/>
        <end position="347"/>
    </location>
</feature>
<feature type="compositionally biased region" description="Low complexity" evidence="11">
    <location>
        <begin position="702"/>
        <end position="719"/>
    </location>
</feature>
<keyword evidence="9 12" id="KW-0472">Membrane</keyword>
<feature type="domain" description="ABC transmembrane type-1" evidence="14">
    <location>
        <begin position="101"/>
        <end position="388"/>
    </location>
</feature>
<dbReference type="InterPro" id="IPR003439">
    <property type="entry name" value="ABC_transporter-like_ATP-bd"/>
</dbReference>
<dbReference type="GO" id="GO:0016887">
    <property type="term" value="F:ATP hydrolysis activity"/>
    <property type="evidence" value="ECO:0007669"/>
    <property type="project" value="InterPro"/>
</dbReference>
<feature type="domain" description="ABC transporter" evidence="13">
    <location>
        <begin position="1016"/>
        <end position="1313"/>
    </location>
</feature>
<dbReference type="PROSITE" id="PS50929">
    <property type="entry name" value="ABC_TM1F"/>
    <property type="match status" value="2"/>
</dbReference>
<proteinExistence type="evidence at transcript level"/>
<organism evidence="15">
    <name type="scientific">Salvia miltiorrhiza</name>
    <name type="common">Chinese sage</name>
    <dbReference type="NCBI Taxonomy" id="226208"/>
    <lineage>
        <taxon>Eukaryota</taxon>
        <taxon>Viridiplantae</taxon>
        <taxon>Streptophyta</taxon>
        <taxon>Embryophyta</taxon>
        <taxon>Tracheophyta</taxon>
        <taxon>Spermatophyta</taxon>
        <taxon>Magnoliopsida</taxon>
        <taxon>eudicotyledons</taxon>
        <taxon>Gunneridae</taxon>
        <taxon>Pentapetalae</taxon>
        <taxon>asterids</taxon>
        <taxon>lamiids</taxon>
        <taxon>Lamiales</taxon>
        <taxon>Lamiaceae</taxon>
        <taxon>Nepetoideae</taxon>
        <taxon>Mentheae</taxon>
        <taxon>Salviinae</taxon>
        <taxon>Salvia</taxon>
        <taxon>Salvia incertae sedis</taxon>
    </lineage>
</organism>
<dbReference type="GO" id="GO:0008361">
    <property type="term" value="P:regulation of cell size"/>
    <property type="evidence" value="ECO:0007669"/>
    <property type="project" value="UniProtKB-ARBA"/>
</dbReference>
<accession>A0A8E6YI58</accession>
<evidence type="ECO:0000313" key="15">
    <source>
        <dbReference type="EMBL" id="QVT92377.1"/>
    </source>
</evidence>
<dbReference type="SMART" id="SM00382">
    <property type="entry name" value="AAA"/>
    <property type="match status" value="2"/>
</dbReference>
<dbReference type="Pfam" id="PF00005">
    <property type="entry name" value="ABC_tran"/>
    <property type="match status" value="2"/>
</dbReference>
<feature type="transmembrane region" description="Helical" evidence="12">
    <location>
        <begin position="824"/>
        <end position="849"/>
    </location>
</feature>
<dbReference type="InterPro" id="IPR017871">
    <property type="entry name" value="ABC_transporter-like_CS"/>
</dbReference>
<dbReference type="PANTHER" id="PTHR24222:SF70">
    <property type="entry name" value="BRACHYTIC2"/>
    <property type="match status" value="1"/>
</dbReference>
<dbReference type="EMBL" id="MW890255">
    <property type="protein sequence ID" value="QVT92377.1"/>
    <property type="molecule type" value="mRNA"/>
</dbReference>
<keyword evidence="6" id="KW-0547">Nucleotide-binding</keyword>
<keyword evidence="3" id="KW-0813">Transport</keyword>
<feature type="transmembrane region" description="Helical" evidence="12">
    <location>
        <begin position="1011"/>
        <end position="1033"/>
    </location>
</feature>
<dbReference type="FunFam" id="1.20.1560.10:FF:000009">
    <property type="entry name" value="ABC transporter B family member 1"/>
    <property type="match status" value="1"/>
</dbReference>
<feature type="domain" description="ABC transmembrane type-1" evidence="14">
    <location>
        <begin position="785"/>
        <end position="1072"/>
    </location>
</feature>
<protein>
    <submittedName>
        <fullName evidence="15">ABC transporter</fullName>
    </submittedName>
</protein>
<evidence type="ECO:0000256" key="10">
    <source>
        <dbReference type="ARBA" id="ARBA00023180"/>
    </source>
</evidence>
<dbReference type="GO" id="GO:0005886">
    <property type="term" value="C:plasma membrane"/>
    <property type="evidence" value="ECO:0007669"/>
    <property type="project" value="UniProtKB-SubCell"/>
</dbReference>
<dbReference type="InterPro" id="IPR039421">
    <property type="entry name" value="Type_1_exporter"/>
</dbReference>
<evidence type="ECO:0000256" key="11">
    <source>
        <dbReference type="SAM" id="MobiDB-lite"/>
    </source>
</evidence>
<dbReference type="GO" id="GO:0009958">
    <property type="term" value="P:positive gravitropism"/>
    <property type="evidence" value="ECO:0007669"/>
    <property type="project" value="UniProtKB-ARBA"/>
</dbReference>
<evidence type="ECO:0000256" key="4">
    <source>
        <dbReference type="ARBA" id="ARBA00022692"/>
    </source>
</evidence>
<keyword evidence="7" id="KW-0067">ATP-binding</keyword>
<dbReference type="PROSITE" id="PS00211">
    <property type="entry name" value="ABC_TRANSPORTER_1"/>
    <property type="match status" value="2"/>
</dbReference>
<keyword evidence="10" id="KW-0325">Glycoprotein</keyword>
<dbReference type="InterPro" id="IPR011527">
    <property type="entry name" value="ABC1_TM_dom"/>
</dbReference>
<evidence type="ECO:0000256" key="5">
    <source>
        <dbReference type="ARBA" id="ARBA00022737"/>
    </source>
</evidence>
<dbReference type="GO" id="GO:0009741">
    <property type="term" value="P:response to brassinosteroid"/>
    <property type="evidence" value="ECO:0007669"/>
    <property type="project" value="UniProtKB-ARBA"/>
</dbReference>
<feature type="compositionally biased region" description="Basic and acidic residues" evidence="11">
    <location>
        <begin position="1103"/>
        <end position="1121"/>
    </location>
</feature>
<feature type="domain" description="ABC transporter" evidence="13">
    <location>
        <begin position="422"/>
        <end position="689"/>
    </location>
</feature>
<evidence type="ECO:0000256" key="2">
    <source>
        <dbReference type="ARBA" id="ARBA00007577"/>
    </source>
</evidence>
<dbReference type="CDD" id="cd18577">
    <property type="entry name" value="ABC_6TM_Pgp_ABCB1_D1_like"/>
    <property type="match status" value="1"/>
</dbReference>
<feature type="transmembrane region" description="Helical" evidence="12">
    <location>
        <begin position="144"/>
        <end position="168"/>
    </location>
</feature>
<dbReference type="GO" id="GO:0048443">
    <property type="term" value="P:stamen development"/>
    <property type="evidence" value="ECO:0007669"/>
    <property type="project" value="UniProtKB-ARBA"/>
</dbReference>
<feature type="compositionally biased region" description="Basic and acidic residues" evidence="11">
    <location>
        <begin position="1"/>
        <end position="18"/>
    </location>
</feature>
<keyword evidence="4 12" id="KW-0812">Transmembrane</keyword>
<dbReference type="PANTHER" id="PTHR24222">
    <property type="entry name" value="ABC TRANSPORTER B FAMILY"/>
    <property type="match status" value="1"/>
</dbReference>
<dbReference type="FunFam" id="1.20.1560.10:FF:000033">
    <property type="entry name" value="ABC transporter B family member 19"/>
    <property type="match status" value="1"/>
</dbReference>
<dbReference type="GO" id="GO:0140359">
    <property type="term" value="F:ABC-type transporter activity"/>
    <property type="evidence" value="ECO:0007669"/>
    <property type="project" value="InterPro"/>
</dbReference>
<gene>
    <name evidence="15" type="primary">ABCB13</name>
</gene>
<reference evidence="15" key="1">
    <citation type="journal article" date="2021" name="BMC Genomics">
        <title>Genome-wide analysis of ATP-binding cassette transporter provides insight to genes related to bioactive metabolite transportation in Salvia miltiorrhiza.</title>
        <authorList>
            <person name="Yan L."/>
            <person name="Zhang J."/>
            <person name="Chen H."/>
            <person name="Luo H."/>
        </authorList>
    </citation>
    <scope>NUCLEOTIDE SEQUENCE</scope>
</reference>
<feature type="transmembrane region" description="Helical" evidence="12">
    <location>
        <begin position="1045"/>
        <end position="1067"/>
    </location>
</feature>
<evidence type="ECO:0000256" key="9">
    <source>
        <dbReference type="ARBA" id="ARBA00023136"/>
    </source>
</evidence>
<comment type="subcellular location">
    <subcellularLocation>
        <location evidence="1">Cell membrane</location>
        <topology evidence="1">Multi-pass membrane protein</topology>
    </subcellularLocation>
</comment>
<sequence length="1324" mass="144243">MKEKKMRQEDGDGEEIKTVQEQWRWSELQGVELVVSSHSDTSPPPNLNNSNASSSAANPNPPSMEPDGGGEPEKKGSPPPSVAFRELFRFADRLDYALMTIGTVGAIVHGSSLPLFLRFFADLVNSFGSNADNVDKMSQEVLKYAFYFLVVGAAIWASSWAEISCWMWSGERQSTKMRIEYLEAALNQDIQFFDTEVRTSDVVFAINTDAVMVQDAISEKLGNFLHYMATFVSGFVVGFSAVWQLALVTLAVVPLIAVIGAIHTITLAKLSGKSQEALSQAGNIAEQTLVQIRTVLAFVGESRALQDYSAALKVSQRIGYKSGFSKGMGLGATYFTVFCCYALLLWYGGYLVRHHYTNGGLAIATMFAVMIGGLALGQSAPSMAAFAKARVAAAKIFRMIDHKPAVERNNDGVELESITGQVELRNIDFAYPSRPENLVLNNFSLTVPAGKTIALVGSSGSGKSTVVSLIERFYDPASGQISLDGHDIKTLKLRWLRQQIGLVSQEPALFATTIKENILLGRPDASLVEIEEASRVANAHSFIVKLPDGYDTQAVTKRGCPDAMGTAASILCVFWSSILFNSWEVGERGLQLSGGQKQRIAIARAMLKNPAILLLDEATSALDSESEKLVQEALDRFMIGRTTLVIAHRLSTIRKADLVAVLQQGSVSEIGAHDELIARGQNGLYAKLIRMQEAAHEAAVNSARKSSARPSSARNSVSSPIITRNSSYGRSPYSRRLSDFSTSDLSMSIDAAYPNYRAEKLAFKEQASSFLRLAKMNSPEWGYALVGSIGSVVCGSLSALFAYVLSAVLSVYYNPDHAYMIRQIAKYCYLLIGVSSAALIFNTLQHLFWDMVGENLTKRVREKMLAAVLKNEMAWFDEEGNESSRVAARLALDANNVRSAIGDRISVIMQNSALMLVACTAGFVLQWRLALVLIAVFPVVVAATVLQKMFMSGFSGDLEAAHAKATQLAGEAVSNMRTVAAFNSEMKMVGLFISSLEPPLRRCFWKGQIAGTGYGLAQFALYASYALGLWYASWLVKHGISDFSSTIRVFMVLMVSANGAAETLTLAPDFIKGGRAMRSVFALLDRRTQIEPDDPEGVPAPESIRDTRPRGPQRLGEELGPRSHPPILRAQLGPRPHRREGHPEVQPEVPEAPHCLGAARALPLRHHDLRQHRLGREPAATESEVVEAATLANAHKFISALPDGYRTHVGERGCQLSGGQKQRIAIARAFLRKAAVMLLDEATSALDAESERCVQEALGRACTGKTTIVVAHRLSTVRNAHVIAVLEEGKVAEQGSHSHLLKNYGDGIYARMIQLQRLTISNTS</sequence>
<feature type="transmembrane region" description="Helical" evidence="12">
    <location>
        <begin position="905"/>
        <end position="923"/>
    </location>
</feature>
<keyword evidence="8 12" id="KW-1133">Transmembrane helix</keyword>
<comment type="similarity">
    <text evidence="2">Belongs to the ABC transporter superfamily. ABCB family. Multidrug resistance exporter (TC 3.A.1.201) subfamily.</text>
</comment>
<feature type="transmembrane region" description="Helical" evidence="12">
    <location>
        <begin position="224"/>
        <end position="243"/>
    </location>
</feature>
<feature type="transmembrane region" description="Helical" evidence="12">
    <location>
        <begin position="359"/>
        <end position="377"/>
    </location>
</feature>
<dbReference type="GO" id="GO:0005524">
    <property type="term" value="F:ATP binding"/>
    <property type="evidence" value="ECO:0007669"/>
    <property type="project" value="UniProtKB-KW"/>
</dbReference>
<keyword evidence="5" id="KW-0677">Repeat</keyword>
<name>A0A8E6YI58_SALMI</name>
<dbReference type="CDD" id="cd03249">
    <property type="entry name" value="ABC_MTABC3_MDL1_MDL2"/>
    <property type="match status" value="1"/>
</dbReference>
<dbReference type="GO" id="GO:0043481">
    <property type="term" value="P:anthocyanin accumulation in tissues in response to UV light"/>
    <property type="evidence" value="ECO:0007669"/>
    <property type="project" value="UniProtKB-ARBA"/>
</dbReference>